<keyword evidence="2" id="KW-1185">Reference proteome</keyword>
<comment type="caution">
    <text evidence="1">The sequence shown here is derived from an EMBL/GenBank/DDBJ whole genome shotgun (WGS) entry which is preliminary data.</text>
</comment>
<sequence length="358" mass="40774">MDVHTLVFNQASNDRNSNAEKEWVEEELANPPWADEGFFEEFAAAFRKMSPEEKWTLSTGKVVEDELYKFGKKCNHEHPCHSWILDTKDKNYTKEGHFTEEELEEIHSLTPVTFPDIPVDIDNYMQSLDATTTADLRIQCAKCPLSEPFNRDKDFDAEWVLSSVRMMIHEYESGNLRTSHNELWYMLRIWSMVDRLFDNMPGLETVRGDSASISTSLRKNEERTSSSVIRMKRKIMGRRGDLLLQKGTAEYGCAEAGAKFDGPNGSKRMVESGLKTPKMLKDMLNNLAIICQQEEARVVGLRTVGFILSGLTMEILTMDAPNGYITRLTRSKLYQVPKEVSSVNAILLPLLSVLISTK</sequence>
<evidence type="ECO:0000313" key="2">
    <source>
        <dbReference type="Proteomes" id="UP000612746"/>
    </source>
</evidence>
<gene>
    <name evidence="1" type="ORF">INT44_007787</name>
</gene>
<accession>A0A8H7UDB2</accession>
<reference evidence="1" key="1">
    <citation type="submission" date="2020-12" db="EMBL/GenBank/DDBJ databases">
        <title>Metabolic potential, ecology and presence of endohyphal bacteria is reflected in genomic diversity of Mucoromycotina.</title>
        <authorList>
            <person name="Muszewska A."/>
            <person name="Okrasinska A."/>
            <person name="Steczkiewicz K."/>
            <person name="Drgas O."/>
            <person name="Orlowska M."/>
            <person name="Perlinska-Lenart U."/>
            <person name="Aleksandrzak-Piekarczyk T."/>
            <person name="Szatraj K."/>
            <person name="Zielenkiewicz U."/>
            <person name="Pilsyk S."/>
            <person name="Malc E."/>
            <person name="Mieczkowski P."/>
            <person name="Kruszewska J.S."/>
            <person name="Biernat P."/>
            <person name="Pawlowska J."/>
        </authorList>
    </citation>
    <scope>NUCLEOTIDE SEQUENCE</scope>
    <source>
        <strain evidence="1">WA0000051536</strain>
    </source>
</reference>
<dbReference type="OrthoDB" id="5340906at2759"/>
<proteinExistence type="predicted"/>
<evidence type="ECO:0000313" key="1">
    <source>
        <dbReference type="EMBL" id="KAG2175299.1"/>
    </source>
</evidence>
<dbReference type="Proteomes" id="UP000612746">
    <property type="component" value="Unassembled WGS sequence"/>
</dbReference>
<dbReference type="AlphaFoldDB" id="A0A8H7UDB2"/>
<name>A0A8H7UDB2_9FUNG</name>
<protein>
    <submittedName>
        <fullName evidence="1">Uncharacterized protein</fullName>
    </submittedName>
</protein>
<dbReference type="EMBL" id="JAEPRA010000015">
    <property type="protein sequence ID" value="KAG2175299.1"/>
    <property type="molecule type" value="Genomic_DNA"/>
</dbReference>
<feature type="non-terminal residue" evidence="1">
    <location>
        <position position="1"/>
    </location>
</feature>
<organism evidence="1 2">
    <name type="scientific">Umbelopsis vinacea</name>
    <dbReference type="NCBI Taxonomy" id="44442"/>
    <lineage>
        <taxon>Eukaryota</taxon>
        <taxon>Fungi</taxon>
        <taxon>Fungi incertae sedis</taxon>
        <taxon>Mucoromycota</taxon>
        <taxon>Mucoromycotina</taxon>
        <taxon>Umbelopsidomycetes</taxon>
        <taxon>Umbelopsidales</taxon>
        <taxon>Umbelopsidaceae</taxon>
        <taxon>Umbelopsis</taxon>
    </lineage>
</organism>